<dbReference type="SMART" id="SM00493">
    <property type="entry name" value="TOPRIM"/>
    <property type="match status" value="1"/>
</dbReference>
<dbReference type="PANTHER" id="PTHR11390">
    <property type="entry name" value="PROKARYOTIC DNA TOPOISOMERASE"/>
    <property type="match status" value="1"/>
</dbReference>
<accession>A0AAF3FFF5</accession>
<evidence type="ECO:0000256" key="9">
    <source>
        <dbReference type="ARBA" id="ARBA00023235"/>
    </source>
</evidence>
<evidence type="ECO:0000256" key="10">
    <source>
        <dbReference type="PROSITE-ProRule" id="PRU01343"/>
    </source>
</evidence>
<dbReference type="SUPFAM" id="SSF56712">
    <property type="entry name" value="Prokaryotic type I DNA topoisomerase"/>
    <property type="match status" value="1"/>
</dbReference>
<dbReference type="GO" id="GO:0006265">
    <property type="term" value="P:DNA topological change"/>
    <property type="evidence" value="ECO:0007669"/>
    <property type="project" value="InterPro"/>
</dbReference>
<evidence type="ECO:0000256" key="8">
    <source>
        <dbReference type="ARBA" id="ARBA00023125"/>
    </source>
</evidence>
<dbReference type="Pfam" id="PF01131">
    <property type="entry name" value="Topoisom_bac"/>
    <property type="match status" value="1"/>
</dbReference>
<evidence type="ECO:0000313" key="17">
    <source>
        <dbReference type="WBParaSite" id="MBELARI_LOCUS5688"/>
    </source>
</evidence>
<feature type="domain" description="Topo IA-type catalytic" evidence="15">
    <location>
        <begin position="165"/>
        <end position="590"/>
    </location>
</feature>
<dbReference type="CDD" id="cd00186">
    <property type="entry name" value="TOP1Ac"/>
    <property type="match status" value="1"/>
</dbReference>
<evidence type="ECO:0000256" key="7">
    <source>
        <dbReference type="ARBA" id="ARBA00023029"/>
    </source>
</evidence>
<keyword evidence="16" id="KW-1185">Reference proteome</keyword>
<dbReference type="InterPro" id="IPR010666">
    <property type="entry name" value="Znf_GRF"/>
</dbReference>
<evidence type="ECO:0000256" key="6">
    <source>
        <dbReference type="ARBA" id="ARBA00022833"/>
    </source>
</evidence>
<name>A0AAF3FFF5_9BILA</name>
<comment type="similarity">
    <text evidence="2 11">Belongs to the type IA topoisomerase family.</text>
</comment>
<dbReference type="CDD" id="cd03362">
    <property type="entry name" value="TOPRIM_TopoIA_TopoIII"/>
    <property type="match status" value="1"/>
</dbReference>
<reference evidence="17" key="1">
    <citation type="submission" date="2024-02" db="UniProtKB">
        <authorList>
            <consortium name="WormBaseParasite"/>
        </authorList>
    </citation>
    <scope>IDENTIFICATION</scope>
</reference>
<dbReference type="PROSITE" id="PS50880">
    <property type="entry name" value="TOPRIM"/>
    <property type="match status" value="1"/>
</dbReference>
<dbReference type="GO" id="GO:0005634">
    <property type="term" value="C:nucleus"/>
    <property type="evidence" value="ECO:0007669"/>
    <property type="project" value="TreeGrafter"/>
</dbReference>
<dbReference type="WBParaSite" id="MBELARI_LOCUS5688">
    <property type="protein sequence ID" value="MBELARI_LOCUS5688"/>
    <property type="gene ID" value="MBELARI_LOCUS5688"/>
</dbReference>
<comment type="catalytic activity">
    <reaction evidence="1 11">
        <text>ATP-independent breakage of single-stranded DNA, followed by passage and rejoining.</text>
        <dbReference type="EC" id="5.6.2.1"/>
    </reaction>
</comment>
<dbReference type="InterPro" id="IPR023405">
    <property type="entry name" value="Topo_IA_core_domain"/>
</dbReference>
<dbReference type="Gene3D" id="1.10.460.10">
    <property type="entry name" value="Topoisomerase I, domain 2"/>
    <property type="match status" value="1"/>
</dbReference>
<dbReference type="InterPro" id="IPR013826">
    <property type="entry name" value="Topo_IA_cen_sub3"/>
</dbReference>
<keyword evidence="6" id="KW-0862">Zinc</keyword>
<evidence type="ECO:0000259" key="15">
    <source>
        <dbReference type="PROSITE" id="PS52039"/>
    </source>
</evidence>
<dbReference type="GO" id="GO:0003917">
    <property type="term" value="F:DNA topoisomerase type I (single strand cut, ATP-independent) activity"/>
    <property type="evidence" value="ECO:0007669"/>
    <property type="project" value="UniProtKB-EC"/>
</dbReference>
<dbReference type="GO" id="GO:0031422">
    <property type="term" value="C:RecQ family helicase-topoisomerase III complex"/>
    <property type="evidence" value="ECO:0007669"/>
    <property type="project" value="TreeGrafter"/>
</dbReference>
<protein>
    <recommendedName>
        <fullName evidence="3 11">DNA topoisomerase</fullName>
        <ecNumber evidence="3 11">5.6.2.1</ecNumber>
    </recommendedName>
</protein>
<dbReference type="PROSITE" id="PS00396">
    <property type="entry name" value="TOPO_IA_1"/>
    <property type="match status" value="1"/>
</dbReference>
<dbReference type="InterPro" id="IPR034144">
    <property type="entry name" value="TOPRIM_TopoIII"/>
</dbReference>
<keyword evidence="4" id="KW-0479">Metal-binding</keyword>
<evidence type="ECO:0000256" key="12">
    <source>
        <dbReference type="SAM" id="MobiDB-lite"/>
    </source>
</evidence>
<dbReference type="GO" id="GO:0006281">
    <property type="term" value="P:DNA repair"/>
    <property type="evidence" value="ECO:0007669"/>
    <property type="project" value="TreeGrafter"/>
</dbReference>
<feature type="compositionally biased region" description="Gly residues" evidence="12">
    <location>
        <begin position="617"/>
        <end position="631"/>
    </location>
</feature>
<dbReference type="GO" id="GO:0006310">
    <property type="term" value="P:DNA recombination"/>
    <property type="evidence" value="ECO:0007669"/>
    <property type="project" value="TreeGrafter"/>
</dbReference>
<feature type="compositionally biased region" description="Polar residues" evidence="12">
    <location>
        <begin position="646"/>
        <end position="662"/>
    </location>
</feature>
<dbReference type="PRINTS" id="PR00417">
    <property type="entry name" value="PRTPISMRASEI"/>
</dbReference>
<dbReference type="InterPro" id="IPR013825">
    <property type="entry name" value="Topo_IA_cen_sub2"/>
</dbReference>
<keyword evidence="5 10" id="KW-0863">Zinc-finger</keyword>
<dbReference type="AlphaFoldDB" id="A0AAF3FFF5"/>
<proteinExistence type="inferred from homology"/>
<evidence type="ECO:0000256" key="4">
    <source>
        <dbReference type="ARBA" id="ARBA00022723"/>
    </source>
</evidence>
<dbReference type="InterPro" id="IPR013824">
    <property type="entry name" value="Topo_IA_cen_sub1"/>
</dbReference>
<dbReference type="Pfam" id="PF01751">
    <property type="entry name" value="Toprim"/>
    <property type="match status" value="1"/>
</dbReference>
<evidence type="ECO:0000259" key="14">
    <source>
        <dbReference type="PROSITE" id="PS51999"/>
    </source>
</evidence>
<organism evidence="16 17">
    <name type="scientific">Mesorhabditis belari</name>
    <dbReference type="NCBI Taxonomy" id="2138241"/>
    <lineage>
        <taxon>Eukaryota</taxon>
        <taxon>Metazoa</taxon>
        <taxon>Ecdysozoa</taxon>
        <taxon>Nematoda</taxon>
        <taxon>Chromadorea</taxon>
        <taxon>Rhabditida</taxon>
        <taxon>Rhabditina</taxon>
        <taxon>Rhabditomorpha</taxon>
        <taxon>Rhabditoidea</taxon>
        <taxon>Rhabditidae</taxon>
        <taxon>Mesorhabditinae</taxon>
        <taxon>Mesorhabditis</taxon>
    </lineage>
</organism>
<keyword evidence="7 11" id="KW-0799">Topoisomerase</keyword>
<dbReference type="EC" id="5.6.2.1" evidence="3 11"/>
<dbReference type="Pfam" id="PF06839">
    <property type="entry name" value="Zn_ribbon_GRF"/>
    <property type="match status" value="1"/>
</dbReference>
<dbReference type="Proteomes" id="UP000887575">
    <property type="component" value="Unassembled WGS sequence"/>
</dbReference>
<dbReference type="InterPro" id="IPR013497">
    <property type="entry name" value="Topo_IA_cen"/>
</dbReference>
<dbReference type="Gene3D" id="3.40.50.140">
    <property type="match status" value="1"/>
</dbReference>
<evidence type="ECO:0000259" key="13">
    <source>
        <dbReference type="PROSITE" id="PS50880"/>
    </source>
</evidence>
<dbReference type="SMART" id="SM00436">
    <property type="entry name" value="TOP1Bc"/>
    <property type="match status" value="1"/>
</dbReference>
<evidence type="ECO:0000256" key="2">
    <source>
        <dbReference type="ARBA" id="ARBA00009446"/>
    </source>
</evidence>
<feature type="compositionally biased region" description="Basic and acidic residues" evidence="12">
    <location>
        <begin position="666"/>
        <end position="676"/>
    </location>
</feature>
<evidence type="ECO:0000313" key="16">
    <source>
        <dbReference type="Proteomes" id="UP000887575"/>
    </source>
</evidence>
<comment type="function">
    <text evidence="11">Introduces a single-strand break via transesterification at a target site in duplex DNA. Releases the supercoiling and torsional tension of DNA introduced during the DNA replication and transcription by transiently cleaving and rejoining one strand of the DNA duplex. The scissile phosphodiester is attacked by the catalytic tyrosine of the enzyme, resulting in the formation of a DNA-(5'-phosphotyrosyl)-enzyme intermediate and the expulsion of a 3'-OH DNA strand.</text>
</comment>
<feature type="domain" description="GRF-type" evidence="14">
    <location>
        <begin position="722"/>
        <end position="765"/>
    </location>
</feature>
<feature type="region of interest" description="Disordered" evidence="12">
    <location>
        <begin position="607"/>
        <end position="716"/>
    </location>
</feature>
<feature type="compositionally biased region" description="Low complexity" evidence="12">
    <location>
        <begin position="632"/>
        <end position="645"/>
    </location>
</feature>
<evidence type="ECO:0000256" key="1">
    <source>
        <dbReference type="ARBA" id="ARBA00000213"/>
    </source>
</evidence>
<evidence type="ECO:0000256" key="5">
    <source>
        <dbReference type="ARBA" id="ARBA00022771"/>
    </source>
</evidence>
<dbReference type="InterPro" id="IPR006171">
    <property type="entry name" value="TOPRIM_dom"/>
</dbReference>
<dbReference type="Gene3D" id="1.10.290.10">
    <property type="entry name" value="Topoisomerase I, domain 4"/>
    <property type="match status" value="1"/>
</dbReference>
<dbReference type="SMART" id="SM00437">
    <property type="entry name" value="TOP1Ac"/>
    <property type="match status" value="1"/>
</dbReference>
<feature type="domain" description="Toprim" evidence="13">
    <location>
        <begin position="3"/>
        <end position="147"/>
    </location>
</feature>
<dbReference type="InterPro" id="IPR003601">
    <property type="entry name" value="Topo_IA_2"/>
</dbReference>
<dbReference type="GO" id="GO:0003677">
    <property type="term" value="F:DNA binding"/>
    <property type="evidence" value="ECO:0007669"/>
    <property type="project" value="UniProtKB-KW"/>
</dbReference>
<dbReference type="InterPro" id="IPR003602">
    <property type="entry name" value="Topo_IA_DNA-bd_dom"/>
</dbReference>
<dbReference type="FunFam" id="1.10.290.10:FF:000001">
    <property type="entry name" value="DNA topoisomerase"/>
    <property type="match status" value="1"/>
</dbReference>
<dbReference type="InterPro" id="IPR023406">
    <property type="entry name" value="Topo_IA_AS"/>
</dbReference>
<dbReference type="PANTHER" id="PTHR11390:SF21">
    <property type="entry name" value="DNA TOPOISOMERASE 3-ALPHA"/>
    <property type="match status" value="1"/>
</dbReference>
<dbReference type="GO" id="GO:0008270">
    <property type="term" value="F:zinc ion binding"/>
    <property type="evidence" value="ECO:0007669"/>
    <property type="project" value="UniProtKB-KW"/>
</dbReference>
<dbReference type="Gene3D" id="2.70.20.10">
    <property type="entry name" value="Topoisomerase I, domain 3"/>
    <property type="match status" value="1"/>
</dbReference>
<sequence>MRRVLFVAEKNDVAKGISNILSKGQSNRRDGFSKYNKIYSFPMEFHGQQSVIATTSVSGHLMNMDFGPEMRDWQNVSIERLFDAPICSTVNAEMKDIERTLVQEARSASTLVLWTDCDREGENIGDEIRRACIKANPKIDVYRAKFSEVTAAAIYKALRELKRLDMNIVNAVYCRMELDLRIGSAFTRLQTLHLRRCFAALLGGQNKQVISYGSCQFPTLGFVVERYKTIENFIKEKFWKLSVEHVKDDSKTEFIWDRERLFDKTIVELLRDDCIFARTARVENIISRQKNKWRPAALDTVEFEKLAVRKLRLSAKVAMGIAEKLYSTGWISYPRTETNKFPPNINLANFVDMQKDNPMWGSFAQGIINAGGPTPRNGSKSDQAHPPIHPLKAATRDQLHGDEWRVYELVVRHFLACVSKDAHGLETRISLRIGGERFTTTGLQIEDLGYLVVYPYDKWTDKALPKYNYGETFENHKVLMSESQTQPPPLLTEADLIALMDKFGIGTDATHAEHIEKIKERQYVGVNPTGHFIPGYLGLSLVDGYDAMGFAMSKPQMRANLEQQLVLISQGARTKDEVLKEQLQRYRRIFIIAETKINNLSQAFSRYMNNNQNPRNPGGGGGNLPRGGHTGGTSTSSTTRGAGSSNFNRGTSRNGPDDVSNQSRKRQGDASDKENTVPHYEMVLDQPQQGRSTRGRGRGRGINRGGGSGTGTRATNSALPLCKCKIPSVEKTTTKEGVNKGRKFYTCSKEINAPDHCNFFLWQPR</sequence>
<keyword evidence="8 11" id="KW-0238">DNA-binding</keyword>
<evidence type="ECO:0000256" key="3">
    <source>
        <dbReference type="ARBA" id="ARBA00012891"/>
    </source>
</evidence>
<evidence type="ECO:0000256" key="11">
    <source>
        <dbReference type="RuleBase" id="RU362092"/>
    </source>
</evidence>
<dbReference type="FunFam" id="1.10.460.10:FF:000003">
    <property type="entry name" value="DNA topoisomerase"/>
    <property type="match status" value="1"/>
</dbReference>
<dbReference type="FunFam" id="3.40.50.140:FF:000003">
    <property type="entry name" value="DNA topoisomerase"/>
    <property type="match status" value="1"/>
</dbReference>
<dbReference type="PROSITE" id="PS51999">
    <property type="entry name" value="ZF_GRF"/>
    <property type="match status" value="1"/>
</dbReference>
<dbReference type="InterPro" id="IPR000380">
    <property type="entry name" value="Topo_IA"/>
</dbReference>
<dbReference type="PROSITE" id="PS52039">
    <property type="entry name" value="TOPO_IA_2"/>
    <property type="match status" value="1"/>
</dbReference>
<keyword evidence="9 11" id="KW-0413">Isomerase</keyword>